<name>A0A6S6S5P4_9BACT</name>
<dbReference type="EMBL" id="CACVAQ010000005">
    <property type="protein sequence ID" value="CAA6798487.1"/>
    <property type="molecule type" value="Genomic_DNA"/>
</dbReference>
<evidence type="ECO:0000256" key="3">
    <source>
        <dbReference type="SAM" id="SignalP"/>
    </source>
</evidence>
<gene>
    <name evidence="4" type="ORF">HELGO_WM27849</name>
</gene>
<feature type="signal peptide" evidence="3">
    <location>
        <begin position="1"/>
        <end position="21"/>
    </location>
</feature>
<keyword evidence="3" id="KW-0732">Signal</keyword>
<evidence type="ECO:0000256" key="2">
    <source>
        <dbReference type="SAM" id="MobiDB-lite"/>
    </source>
</evidence>
<evidence type="ECO:0000256" key="1">
    <source>
        <dbReference type="SAM" id="Coils"/>
    </source>
</evidence>
<sequence>MNFKNLYCILLVLSFPILLTAQEGNCVVFSTDGARFHLALDNKFQNKDANTNIKVTNIPEGDYWVTVFFTDNARKAFKSNIKILGKQENSFQIEKAGDSWKLKQYSSVPLAQVQSISNKQTVLAYNQTGVSIQGMNNATEIDKGMVEQPSNITRVQGTIEEIAESKRRGKFSGSASTIEEKTAVAASSPAPAPAPKAEAQMEEKEGTTIINKYIETTNADGTTSIVEEKTTLIKQIVVRDGQRQMRTKRNMALTPTDLTCLPMEKETFSRLKSAVQNLATAQRLNAAQTGIKGQCMTSNQIKTIGDLILSDVDRNTFAITAKEVCANPKKFPYTISDPVVVKEPKVVEEVVVTEEPVVVPEPVKVKTKAELKAELKALKAKQKAEKVAAKAKAKAEKTAAKVKAKAEKAAAKAKAKAEKESAKQK</sequence>
<feature type="chain" id="PRO_5027962390" evidence="3">
    <location>
        <begin position="22"/>
        <end position="425"/>
    </location>
</feature>
<proteinExistence type="predicted"/>
<organism evidence="4">
    <name type="scientific">uncultured Aureispira sp</name>
    <dbReference type="NCBI Taxonomy" id="1331704"/>
    <lineage>
        <taxon>Bacteria</taxon>
        <taxon>Pseudomonadati</taxon>
        <taxon>Bacteroidota</taxon>
        <taxon>Saprospiria</taxon>
        <taxon>Saprospirales</taxon>
        <taxon>Saprospiraceae</taxon>
        <taxon>Aureispira</taxon>
        <taxon>environmental samples</taxon>
    </lineage>
</organism>
<feature type="coiled-coil region" evidence="1">
    <location>
        <begin position="368"/>
        <end position="425"/>
    </location>
</feature>
<accession>A0A6S6S5P4</accession>
<evidence type="ECO:0000313" key="4">
    <source>
        <dbReference type="EMBL" id="CAA6798487.1"/>
    </source>
</evidence>
<reference evidence="4" key="1">
    <citation type="submission" date="2020-01" db="EMBL/GenBank/DDBJ databases">
        <authorList>
            <person name="Meier V. D."/>
            <person name="Meier V D."/>
        </authorList>
    </citation>
    <scope>NUCLEOTIDE SEQUENCE</scope>
    <source>
        <strain evidence="4">HLG_WM_MAG_10</strain>
    </source>
</reference>
<feature type="region of interest" description="Disordered" evidence="2">
    <location>
        <begin position="180"/>
        <end position="202"/>
    </location>
</feature>
<dbReference type="AlphaFoldDB" id="A0A6S6S5P4"/>
<keyword evidence="1" id="KW-0175">Coiled coil</keyword>
<protein>
    <submittedName>
        <fullName evidence="4">Uncharacterized protein</fullName>
    </submittedName>
</protein>